<gene>
    <name evidence="4" type="ORF">OJ1005_D04.4</name>
    <name evidence="5" type="ORF">OJ1675_H07.11</name>
</gene>
<reference evidence="4" key="1">
    <citation type="submission" date="2004-11" db="EMBL/GenBank/DDBJ databases">
        <title>Oryza sativa BAC OJ1005_D04 genomic sequence.</title>
        <authorList>
            <person name="Chow T.-Y."/>
            <person name="Hsing Y.-I.C."/>
            <person name="Chen C.-S."/>
            <person name="Chen H.-H."/>
            <person name="Liu S.-M."/>
            <person name="Chao Y.-T."/>
            <person name="Chang S.-J."/>
            <person name="Chen H.-C."/>
            <person name="Chen S.-K."/>
            <person name="Chen T.-R."/>
            <person name="Chen Y.-L."/>
            <person name="Cheng C.-H."/>
            <person name="Chung C.-I."/>
            <person name="Han S.-Y."/>
            <person name="Hsiao S.-H."/>
            <person name="Hsiung J.-N."/>
            <person name="Hsu C.-H."/>
            <person name="Huang J.-J."/>
            <person name="Kau P.-I."/>
            <person name="Lee M.-C."/>
            <person name="Leu H.-L."/>
            <person name="Li Y.-F."/>
            <person name="Lin S.-J."/>
            <person name="Lin Y.-C."/>
            <person name="Wu S.-W."/>
            <person name="Yu C.-Y."/>
            <person name="Yu S.-W."/>
            <person name="Wu H.-P."/>
            <person name="Shaw J.-F."/>
            <person name="Yu Y."/>
            <person name="Rambo T."/>
            <person name="Currie J."/>
            <person name="Collura K."/>
            <person name="Soderlund C."/>
            <person name="Wing R."/>
        </authorList>
    </citation>
    <scope>NUCLEOTIDE SEQUENCE</scope>
</reference>
<feature type="compositionally biased region" description="Polar residues" evidence="1">
    <location>
        <begin position="1"/>
        <end position="13"/>
    </location>
</feature>
<dbReference type="GO" id="GO:0003824">
    <property type="term" value="F:catalytic activity"/>
    <property type="evidence" value="ECO:0007669"/>
    <property type="project" value="InterPro"/>
</dbReference>
<dbReference type="InterPro" id="IPR025558">
    <property type="entry name" value="DUF4283"/>
</dbReference>
<feature type="compositionally biased region" description="Basic and acidic residues" evidence="1">
    <location>
        <begin position="367"/>
        <end position="380"/>
    </location>
</feature>
<dbReference type="AlphaFoldDB" id="Q5W742"/>
<dbReference type="SUPFAM" id="SSF56219">
    <property type="entry name" value="DNase I-like"/>
    <property type="match status" value="1"/>
</dbReference>
<evidence type="ECO:0000256" key="1">
    <source>
        <dbReference type="SAM" id="MobiDB-lite"/>
    </source>
</evidence>
<evidence type="ECO:0000259" key="3">
    <source>
        <dbReference type="Pfam" id="PF14111"/>
    </source>
</evidence>
<evidence type="ECO:0000313" key="5">
    <source>
        <dbReference type="EMBL" id="AAV43905.1"/>
    </source>
</evidence>
<evidence type="ECO:0000313" key="4">
    <source>
        <dbReference type="EMBL" id="AAV43829.1"/>
    </source>
</evidence>
<accession>Q5W742</accession>
<sequence length="796" mass="91026">MASAASATESQKSAKPKGSTASQEDEAKDDIEMLLEGLDLRKDEEEDVELEEDLKELEADARWLALARVHTEKSFSHGALFASMRSAWNCAKEVDFRSMKDNLFSIQLNCLADWERVMEEGPWIFRGCPVLLAEYDGWSEIESVVLETYPTWVQIHDLKEKIRTGSIATQLVRKAGTVIKLDEASVKGSGDGVRVRVKVDVPSPASRSTTLNKKKWFFRLMYEKMLVFCGICGLVGHVTKEHGDGVHLPEAIQYPDTLVAPEFRRSGNWFNGGGRKGRGQGRGRGWSGRSYRPDSDMAAYDGGDDEEMMDTATSPSKQVAKHYAPSTSVKKRLALEQVTSPNLKSKQALLLENTPVQDDGNINTEALPKEVDESNSKEEDSSTSLDMNGRGKGGGIALFWDESIKVELKSYNVRHIDVLITESDGERWRGTFVYGEPRSQDRLKMWTLLRRIKSNAALPWLMIGDFNEAMWQSEHWSRVRRSERQMKDFREALADCDLHDLGFHGVPWTYDNNQRGANNVRVRLDRAVASPAWLGRFRQASITHLVTPSSDHVPLLLERLEEELVHNSVKISRYEAIWEREESFDSVVQQAWGEGEVVRNLGDFKTKMAYTMDELVKWSKSKIGNIKKGIESRRKKLGELRMAGMLDSEPEVKKIKEQLQEMLRREEIWWRQRSQITWLKEGDKNTKYFHLKASWRARKNKVKKLRRPNGSLVSNEKEMGEVARDFFQNLYMKDENLDPTELFNLFQTKITAEMNESLMKPFSEEEIGDVLFQIGHLKAPGSDGFPAHFFQRNWDP</sequence>
<dbReference type="Pfam" id="PF14111">
    <property type="entry name" value="DUF4283"/>
    <property type="match status" value="1"/>
</dbReference>
<evidence type="ECO:0000313" key="6">
    <source>
        <dbReference type="Proteomes" id="UP000000763"/>
    </source>
</evidence>
<dbReference type="PANTHER" id="PTHR33710">
    <property type="entry name" value="BNAC02G09200D PROTEIN"/>
    <property type="match status" value="1"/>
</dbReference>
<dbReference type="PANTHER" id="PTHR33710:SF83">
    <property type="entry name" value="ENDONUCLEASE_EXONUCLEASE_PHOSPHATASE DOMAIN-CONTAINING PROTEIN"/>
    <property type="match status" value="1"/>
</dbReference>
<dbReference type="Pfam" id="PF03372">
    <property type="entry name" value="Exo_endo_phos"/>
    <property type="match status" value="1"/>
</dbReference>
<reference evidence="6" key="3">
    <citation type="journal article" date="2005" name="Nature">
        <title>The map-based sequence of the rice genome.</title>
        <authorList>
            <consortium name="International rice genome sequencing project (IRGSP)"/>
            <person name="Matsumoto T."/>
            <person name="Wu J."/>
            <person name="Kanamori H."/>
            <person name="Katayose Y."/>
            <person name="Fujisawa M."/>
            <person name="Namiki N."/>
            <person name="Mizuno H."/>
            <person name="Yamamoto K."/>
            <person name="Antonio B.A."/>
            <person name="Baba T."/>
            <person name="Sakata K."/>
            <person name="Nagamura Y."/>
            <person name="Aoki H."/>
            <person name="Arikawa K."/>
            <person name="Arita K."/>
            <person name="Bito T."/>
            <person name="Chiden Y."/>
            <person name="Fujitsuka N."/>
            <person name="Fukunaka R."/>
            <person name="Hamada M."/>
            <person name="Harada C."/>
            <person name="Hayashi A."/>
            <person name="Hijishita S."/>
            <person name="Honda M."/>
            <person name="Hosokawa S."/>
            <person name="Ichikawa Y."/>
            <person name="Idonuma A."/>
            <person name="Iijima M."/>
            <person name="Ikeda M."/>
            <person name="Ikeno M."/>
            <person name="Ito K."/>
            <person name="Ito S."/>
            <person name="Ito T."/>
            <person name="Ito Y."/>
            <person name="Ito Y."/>
            <person name="Iwabuchi A."/>
            <person name="Kamiya K."/>
            <person name="Karasawa W."/>
            <person name="Kurita K."/>
            <person name="Katagiri S."/>
            <person name="Kikuta A."/>
            <person name="Kobayashi H."/>
            <person name="Kobayashi N."/>
            <person name="Machita K."/>
            <person name="Maehara T."/>
            <person name="Masukawa M."/>
            <person name="Mizubayashi T."/>
            <person name="Mukai Y."/>
            <person name="Nagasaki H."/>
            <person name="Nagata Y."/>
            <person name="Naito S."/>
            <person name="Nakashima M."/>
            <person name="Nakama Y."/>
            <person name="Nakamichi Y."/>
            <person name="Nakamura M."/>
            <person name="Meguro A."/>
            <person name="Negishi M."/>
            <person name="Ohta I."/>
            <person name="Ohta T."/>
            <person name="Okamoto M."/>
            <person name="Ono N."/>
            <person name="Saji S."/>
            <person name="Sakaguchi M."/>
            <person name="Sakai K."/>
            <person name="Shibata M."/>
            <person name="Shimokawa T."/>
            <person name="Song J."/>
            <person name="Takazaki Y."/>
            <person name="Terasawa K."/>
            <person name="Tsugane M."/>
            <person name="Tsuji K."/>
            <person name="Ueda S."/>
            <person name="Waki K."/>
            <person name="Yamagata H."/>
            <person name="Yamamoto M."/>
            <person name="Yamamoto S."/>
            <person name="Yamane H."/>
            <person name="Yoshiki S."/>
            <person name="Yoshihara R."/>
            <person name="Yukawa K."/>
            <person name="Zhong H."/>
            <person name="Yano M."/>
            <person name="Yuan Q."/>
            <person name="Ouyang S."/>
            <person name="Liu J."/>
            <person name="Jones K.M."/>
            <person name="Gansberger K."/>
            <person name="Moffat K."/>
            <person name="Hill J."/>
            <person name="Bera J."/>
            <person name="Fadrosh D."/>
            <person name="Jin S."/>
            <person name="Johri S."/>
            <person name="Kim M."/>
            <person name="Overton L."/>
            <person name="Reardon M."/>
            <person name="Tsitrin T."/>
            <person name="Vuong H."/>
            <person name="Weaver B."/>
            <person name="Ciecko A."/>
            <person name="Tallon L."/>
            <person name="Jackson J."/>
            <person name="Pai G."/>
            <person name="Aken S.V."/>
            <person name="Utterback T."/>
            <person name="Reidmuller S."/>
            <person name="Feldblyum T."/>
            <person name="Hsiao J."/>
            <person name="Zismann V."/>
            <person name="Iobst S."/>
            <person name="de Vazeille A.R."/>
            <person name="Buell C.R."/>
            <person name="Ying K."/>
            <person name="Li Y."/>
            <person name="Lu T."/>
            <person name="Huang Y."/>
            <person name="Zhao Q."/>
            <person name="Feng Q."/>
            <person name="Zhang L."/>
            <person name="Zhu J."/>
            <person name="Weng Q."/>
            <person name="Mu J."/>
            <person name="Lu Y."/>
            <person name="Fan D."/>
            <person name="Liu Y."/>
            <person name="Guan J."/>
            <person name="Zhang Y."/>
            <person name="Yu S."/>
            <person name="Liu X."/>
            <person name="Zhang Y."/>
            <person name="Hong G."/>
            <person name="Han B."/>
            <person name="Choisne N."/>
            <person name="Demange N."/>
            <person name="Orjeda G."/>
            <person name="Samain S."/>
            <person name="Cattolico L."/>
            <person name="Pelletier E."/>
            <person name="Couloux A."/>
            <person name="Segurens B."/>
            <person name="Wincker P."/>
            <person name="D'Hont A."/>
            <person name="Scarpelli C."/>
            <person name="Weissenbach J."/>
            <person name="Salanoubat M."/>
            <person name="Quetier F."/>
            <person name="Yu Y."/>
            <person name="Kim H.R."/>
            <person name="Rambo T."/>
            <person name="Currie J."/>
            <person name="Collura K."/>
            <person name="Luo M."/>
            <person name="Yang T."/>
            <person name="Ammiraju J.S.S."/>
            <person name="Engler F."/>
            <person name="Soderlund C."/>
            <person name="Wing R.A."/>
            <person name="Palmer L.E."/>
            <person name="de la Bastide M."/>
            <person name="Spiegel L."/>
            <person name="Nascimento L."/>
            <person name="Zutavern T."/>
            <person name="O'Shaughnessy A."/>
            <person name="Dike S."/>
            <person name="Dedhia N."/>
            <person name="Preston R."/>
            <person name="Balija V."/>
            <person name="McCombie W.R."/>
            <person name="Chow T."/>
            <person name="Chen H."/>
            <person name="Chung M."/>
            <person name="Chen C."/>
            <person name="Shaw J."/>
            <person name="Wu H."/>
            <person name="Hsiao K."/>
            <person name="Chao Y."/>
            <person name="Chu M."/>
            <person name="Cheng C."/>
            <person name="Hour A."/>
            <person name="Lee P."/>
            <person name="Lin S."/>
            <person name="Lin Y."/>
            <person name="Liou J."/>
            <person name="Liu S."/>
            <person name="Hsing Y."/>
            <person name="Raghuvanshi S."/>
            <person name="Mohanty A."/>
            <person name="Bharti A.K."/>
            <person name="Gaur A."/>
            <person name="Gupta V."/>
            <person name="Kumar D."/>
            <person name="Ravi V."/>
            <person name="Vij S."/>
            <person name="Kapur A."/>
            <person name="Khurana P."/>
            <person name="Khurana P."/>
            <person name="Khurana J.P."/>
            <person name="Tyagi A.K."/>
            <person name="Gaikwad K."/>
            <person name="Singh A."/>
            <person name="Dalal V."/>
            <person name="Srivastava S."/>
            <person name="Dixit A."/>
            <person name="Pal A.K."/>
            <person name="Ghazi I.A."/>
            <person name="Yadav M."/>
            <person name="Pandit A."/>
            <person name="Bhargava A."/>
            <person name="Sureshbabu K."/>
            <person name="Batra K."/>
            <person name="Sharma T.R."/>
            <person name="Mohapatra T."/>
            <person name="Singh N.K."/>
            <person name="Messing J."/>
            <person name="Nelson A.B."/>
            <person name="Fuks G."/>
            <person name="Kavchok S."/>
            <person name="Keizer G."/>
            <person name="Linton E."/>
            <person name="Llaca V."/>
            <person name="Song R."/>
            <person name="Tanyolac B."/>
            <person name="Young S."/>
            <person name="Ho-Il K."/>
            <person name="Hahn J.H."/>
            <person name="Sangsakoo G."/>
            <person name="Vanavichit A."/>
            <person name="de Mattos Luiz.A.T."/>
            <person name="Zimmer P.D."/>
            <person name="Malone G."/>
            <person name="Dellagostin O."/>
            <person name="de Oliveira A.C."/>
            <person name="Bevan M."/>
            <person name="Bancroft I."/>
            <person name="Minx P."/>
            <person name="Cordum H."/>
            <person name="Wilson R."/>
            <person name="Cheng Z."/>
            <person name="Jin W."/>
            <person name="Jiang J."/>
            <person name="Leong S.A."/>
            <person name="Iwama H."/>
            <person name="Gojobori T."/>
            <person name="Itoh T."/>
            <person name="Niimura Y."/>
            <person name="Fujii Y."/>
            <person name="Habara T."/>
            <person name="Sakai H."/>
            <person name="Sato Y."/>
            <person name="Wilson G."/>
            <person name="Kumar K."/>
            <person name="McCouch S."/>
            <person name="Juretic N."/>
            <person name="Hoen D."/>
            <person name="Wright S."/>
            <person name="Bruskiewich R."/>
            <person name="Bureau T."/>
            <person name="Miyao A."/>
            <person name="Hirochika H."/>
            <person name="Nishikawa T."/>
            <person name="Kadowaki K."/>
            <person name="Sugiura M."/>
            <person name="Burr B."/>
            <person name="Sasaki T."/>
        </authorList>
    </citation>
    <scope>NUCLEOTIDE SEQUENCE [LARGE SCALE GENOMIC DNA]</scope>
    <source>
        <strain evidence="6">cv. Nipponbare</strain>
    </source>
</reference>
<reference evidence="6" key="4">
    <citation type="journal article" date="2008" name="Nucleic Acids Res.">
        <title>The rice annotation project database (RAP-DB): 2008 update.</title>
        <authorList>
            <consortium name="The rice annotation project (RAP)"/>
        </authorList>
    </citation>
    <scope>GENOME REANNOTATION</scope>
    <source>
        <strain evidence="6">cv. Nipponbare</strain>
    </source>
</reference>
<reference evidence="5" key="2">
    <citation type="submission" date="2004-11" db="EMBL/GenBank/DDBJ databases">
        <title>Oryza sativa BAC OJ1675_H07 genomic sequence.</title>
        <authorList>
            <person name="Chow T.-Y."/>
            <person name="Hsing Y.-I.C."/>
            <person name="Chen C.-S."/>
            <person name="Chen H.-H."/>
            <person name="Liu S.-M."/>
            <person name="Chao Y.-T."/>
            <person name="Chang S.-J."/>
            <person name="Chen H.-C."/>
            <person name="Chen S.-K."/>
            <person name="Chen T.-R."/>
            <person name="Chen Y.-L."/>
            <person name="Cheng C.-H."/>
            <person name="Chung C.-I."/>
            <person name="Han S.-Y."/>
            <person name="Hsiao S.-H."/>
            <person name="Hsiung J.-N."/>
            <person name="Hsu C.-H."/>
            <person name="Huang J.-J."/>
            <person name="Kau P.-I."/>
            <person name="Lee M.-C."/>
            <person name="Leu H.-L."/>
            <person name="Li Y.-F."/>
            <person name="Lin S.-J."/>
            <person name="Lin Y.-C."/>
            <person name="Wu S.-W."/>
            <person name="Yu C.-Y."/>
            <person name="Yu S.-W."/>
            <person name="Wu H.-P."/>
            <person name="Shaw J.-F."/>
            <person name="Yu Y."/>
            <person name="Rambo T."/>
            <person name="Currie J."/>
            <person name="Collura K."/>
            <person name="Soderlund C."/>
            <person name="Wing R."/>
        </authorList>
    </citation>
    <scope>NUCLEOTIDE SEQUENCE</scope>
</reference>
<feature type="region of interest" description="Disordered" evidence="1">
    <location>
        <begin position="1"/>
        <end position="29"/>
    </location>
</feature>
<dbReference type="InterPro" id="IPR005135">
    <property type="entry name" value="Endo/exonuclease/phosphatase"/>
</dbReference>
<feature type="region of interest" description="Disordered" evidence="1">
    <location>
        <begin position="356"/>
        <end position="388"/>
    </location>
</feature>
<dbReference type="Gene3D" id="3.60.10.10">
    <property type="entry name" value="Endonuclease/exonuclease/phosphatase"/>
    <property type="match status" value="1"/>
</dbReference>
<dbReference type="EMBL" id="AC105320">
    <property type="protein sequence ID" value="AAV43905.1"/>
    <property type="molecule type" value="Genomic_DNA"/>
</dbReference>
<dbReference type="EMBL" id="AC117264">
    <property type="protein sequence ID" value="AAV43829.1"/>
    <property type="molecule type" value="Genomic_DNA"/>
</dbReference>
<feature type="domain" description="DUF4283" evidence="3">
    <location>
        <begin position="67"/>
        <end position="136"/>
    </location>
</feature>
<dbReference type="InterPro" id="IPR036691">
    <property type="entry name" value="Endo/exonu/phosph_ase_sf"/>
</dbReference>
<feature type="region of interest" description="Disordered" evidence="1">
    <location>
        <begin position="269"/>
        <end position="326"/>
    </location>
</feature>
<name>Q5W742_ORYSJ</name>
<organism evidence="4 6">
    <name type="scientific">Oryza sativa subsp. japonica</name>
    <name type="common">Rice</name>
    <dbReference type="NCBI Taxonomy" id="39947"/>
    <lineage>
        <taxon>Eukaryota</taxon>
        <taxon>Viridiplantae</taxon>
        <taxon>Streptophyta</taxon>
        <taxon>Embryophyta</taxon>
        <taxon>Tracheophyta</taxon>
        <taxon>Spermatophyta</taxon>
        <taxon>Magnoliopsida</taxon>
        <taxon>Liliopsida</taxon>
        <taxon>Poales</taxon>
        <taxon>Poaceae</taxon>
        <taxon>BOP clade</taxon>
        <taxon>Oryzoideae</taxon>
        <taxon>Oryzeae</taxon>
        <taxon>Oryzinae</taxon>
        <taxon>Oryza</taxon>
        <taxon>Oryza sativa</taxon>
    </lineage>
</organism>
<feature type="domain" description="Endonuclease/exonuclease/phosphatase" evidence="2">
    <location>
        <begin position="388"/>
        <end position="552"/>
    </location>
</feature>
<evidence type="ECO:0000259" key="2">
    <source>
        <dbReference type="Pfam" id="PF03372"/>
    </source>
</evidence>
<protein>
    <submittedName>
        <fullName evidence="4">Uncharacterized protein</fullName>
    </submittedName>
</protein>
<dbReference type="Proteomes" id="UP000000763">
    <property type="component" value="Chromosome 5"/>
</dbReference>
<proteinExistence type="predicted"/>